<evidence type="ECO:0000313" key="2">
    <source>
        <dbReference type="Proteomes" id="UP000041314"/>
    </source>
</evidence>
<evidence type="ECO:0000313" key="1">
    <source>
        <dbReference type="EMBL" id="CNU46949.1"/>
    </source>
</evidence>
<sequence length="101" mass="11976">MALWQDDFVIFNRCNVQVFQQPVAVLNQYRGNRLGKARTGAGDYRRPFYFQQFRNVLTGFIHQIFHLEILIHSGHRRVYHFRARCGDAERRHTSGGVNHLF</sequence>
<name>A0A655D4A7_SALET</name>
<dbReference type="Proteomes" id="UP000041314">
    <property type="component" value="Unassembled WGS sequence"/>
</dbReference>
<dbReference type="AlphaFoldDB" id="A0A655D4A7"/>
<protein>
    <submittedName>
        <fullName evidence="1">Uncharacterized protein</fullName>
    </submittedName>
</protein>
<reference evidence="1 2" key="1">
    <citation type="submission" date="2015-03" db="EMBL/GenBank/DDBJ databases">
        <authorList>
            <consortium name="Pathogen Informatics"/>
        </authorList>
    </citation>
    <scope>NUCLEOTIDE SEQUENCE [LARGE SCALE GENOMIC DNA]</scope>
    <source>
        <strain evidence="1 2">A1104</strain>
    </source>
</reference>
<dbReference type="EMBL" id="CQPA01000023">
    <property type="protein sequence ID" value="CNU46949.1"/>
    <property type="molecule type" value="Genomic_DNA"/>
</dbReference>
<proteinExistence type="predicted"/>
<organism evidence="1 2">
    <name type="scientific">Salmonella enterica subsp. enterica serovar Bovismorbificans</name>
    <dbReference type="NCBI Taxonomy" id="58097"/>
    <lineage>
        <taxon>Bacteria</taxon>
        <taxon>Pseudomonadati</taxon>
        <taxon>Pseudomonadota</taxon>
        <taxon>Gammaproteobacteria</taxon>
        <taxon>Enterobacterales</taxon>
        <taxon>Enterobacteriaceae</taxon>
        <taxon>Salmonella</taxon>
    </lineage>
</organism>
<gene>
    <name evidence="1" type="ORF">ERS008198_02851</name>
</gene>
<accession>A0A655D4A7</accession>